<gene>
    <name evidence="1" type="ORF">N7496_004247</name>
</gene>
<dbReference type="AlphaFoldDB" id="A0A9W9VIB3"/>
<accession>A0A9W9VIB3</accession>
<dbReference type="InterPro" id="IPR052356">
    <property type="entry name" value="Thiol_S-MT"/>
</dbReference>
<reference evidence="1" key="1">
    <citation type="submission" date="2022-11" db="EMBL/GenBank/DDBJ databases">
        <authorList>
            <person name="Petersen C."/>
        </authorList>
    </citation>
    <scope>NUCLEOTIDE SEQUENCE</scope>
    <source>
        <strain evidence="1">IBT 29864</strain>
    </source>
</reference>
<dbReference type="Pfam" id="PF13489">
    <property type="entry name" value="Methyltransf_23"/>
    <property type="match status" value="1"/>
</dbReference>
<dbReference type="PANTHER" id="PTHR45036:SF1">
    <property type="entry name" value="METHYLTRANSFERASE LIKE 7A"/>
    <property type="match status" value="1"/>
</dbReference>
<dbReference type="PANTHER" id="PTHR45036">
    <property type="entry name" value="METHYLTRANSFERASE LIKE 7B"/>
    <property type="match status" value="1"/>
</dbReference>
<keyword evidence="2" id="KW-1185">Reference proteome</keyword>
<comment type="caution">
    <text evidence="1">The sequence shown here is derived from an EMBL/GenBank/DDBJ whole genome shotgun (WGS) entry which is preliminary data.</text>
</comment>
<evidence type="ECO:0008006" key="3">
    <source>
        <dbReference type="Google" id="ProtNLM"/>
    </source>
</evidence>
<dbReference type="CDD" id="cd02440">
    <property type="entry name" value="AdoMet_MTases"/>
    <property type="match status" value="1"/>
</dbReference>
<protein>
    <recommendedName>
        <fullName evidence="3">Methyltransferase type 11 domain-containing protein</fullName>
    </recommendedName>
</protein>
<dbReference type="RefSeq" id="XP_056559390.1">
    <property type="nucleotide sequence ID" value="XM_056697178.1"/>
</dbReference>
<reference evidence="1" key="2">
    <citation type="journal article" date="2023" name="IMA Fungus">
        <title>Comparative genomic study of the Penicillium genus elucidates a diverse pangenome and 15 lateral gene transfer events.</title>
        <authorList>
            <person name="Petersen C."/>
            <person name="Sorensen T."/>
            <person name="Nielsen M.R."/>
            <person name="Sondergaard T.E."/>
            <person name="Sorensen J.L."/>
            <person name="Fitzpatrick D.A."/>
            <person name="Frisvad J.C."/>
            <person name="Nielsen K.L."/>
        </authorList>
    </citation>
    <scope>NUCLEOTIDE SEQUENCE</scope>
    <source>
        <strain evidence="1">IBT 29864</strain>
    </source>
</reference>
<dbReference type="GeneID" id="81436355"/>
<dbReference type="SUPFAM" id="SSF53335">
    <property type="entry name" value="S-adenosyl-L-methionine-dependent methyltransferases"/>
    <property type="match status" value="1"/>
</dbReference>
<evidence type="ECO:0000313" key="2">
    <source>
        <dbReference type="Proteomes" id="UP001147782"/>
    </source>
</evidence>
<name>A0A9W9VIB3_9EURO</name>
<dbReference type="EMBL" id="JAPZBS010000002">
    <property type="protein sequence ID" value="KAJ5381819.1"/>
    <property type="molecule type" value="Genomic_DNA"/>
</dbReference>
<dbReference type="Proteomes" id="UP001147782">
    <property type="component" value="Unassembled WGS sequence"/>
</dbReference>
<proteinExistence type="predicted"/>
<dbReference type="OrthoDB" id="540004at2759"/>
<organism evidence="1 2">
    <name type="scientific">Penicillium cataractarum</name>
    <dbReference type="NCBI Taxonomy" id="2100454"/>
    <lineage>
        <taxon>Eukaryota</taxon>
        <taxon>Fungi</taxon>
        <taxon>Dikarya</taxon>
        <taxon>Ascomycota</taxon>
        <taxon>Pezizomycotina</taxon>
        <taxon>Eurotiomycetes</taxon>
        <taxon>Eurotiomycetidae</taxon>
        <taxon>Eurotiales</taxon>
        <taxon>Aspergillaceae</taxon>
        <taxon>Penicillium</taxon>
    </lineage>
</organism>
<sequence length="298" mass="32013">MSSDAPPPLHERVLGLFEPTLLLVMAISHYIQVCIEAIKRGEILAPITQTAKLRDEAFARFWIAFTTSRPGPPPPTNEPTQIQPSSLIPPLLKTASGIVLDIGPGTGSQMPLLKSPAIRAIYGAEPCTGLHKALHSKAVAEGLGTKYHILPCSVAPSELLPALDATDTGVTDSHKANGDGIFDTIICVRVLCSVPELDRTMRELYALLRPGGKVLVMEHVVNPWRTAKGSMAARIAQGVYQILGWSFFIGDCCLDRDVEGALRGAADGDGGWESVAIERWMGWSALPHISGVLIKKSK</sequence>
<evidence type="ECO:0000313" key="1">
    <source>
        <dbReference type="EMBL" id="KAJ5381819.1"/>
    </source>
</evidence>
<dbReference type="Gene3D" id="3.40.50.150">
    <property type="entry name" value="Vaccinia Virus protein VP39"/>
    <property type="match status" value="1"/>
</dbReference>
<dbReference type="InterPro" id="IPR029063">
    <property type="entry name" value="SAM-dependent_MTases_sf"/>
</dbReference>